<sequence length="425" mass="49326">MQKLIAVLLLFIPTLSFAQNDQTFTSENKIYLPNIKTVLCYNSNKEQSLPVIMLNSSETITFSFDDLLAGTKNYWYTIEHCTAEWKPSQISTIDYLGSFNDDRIINYRYSSNTTRKYTHYELSLPNTQIQPKIGGNYILKVYLDGDKNKPVISQRFYVLDSQVAIAAEITNSLQVEYRNNKQKVNFTVNHAFPIPNPYQDLKAVVMQNFNANTIQVNTRPAFVRPNQLVYNDLNTNDFWGDNEFRKFDTRSLRYKADNVKDIYRDKESVNVMLFQDAPRSVGAFGNQFDENGNFFIRNTDGRDDKTEAEYMGVLFTLNAAAPGSNGDAYVIGRFNNYTMSNENKLLYDASRKQFYGNIMLKQGLYDYEFAWFNKDTKVLETKPFEGAFFQTENSYQVFVYYRRPGARWDTLVGFTNLSNKVSDRR</sequence>
<feature type="domain" description="Type 9 secretion system plug protein N-terminal" evidence="2">
    <location>
        <begin position="35"/>
        <end position="159"/>
    </location>
</feature>
<reference evidence="4" key="1">
    <citation type="submission" date="2016-10" db="EMBL/GenBank/DDBJ databases">
        <authorList>
            <person name="Varghese N."/>
            <person name="Submissions S."/>
        </authorList>
    </citation>
    <scope>NUCLEOTIDE SEQUENCE [LARGE SCALE GENOMIC DNA]</scope>
    <source>
        <strain evidence="4">DSM 18609</strain>
    </source>
</reference>
<dbReference type="EMBL" id="FMZH01000009">
    <property type="protein sequence ID" value="SDD90100.1"/>
    <property type="molecule type" value="Genomic_DNA"/>
</dbReference>
<proteinExistence type="predicted"/>
<organism evidence="3 4">
    <name type="scientific">Pedobacter soli</name>
    <dbReference type="NCBI Taxonomy" id="390242"/>
    <lineage>
        <taxon>Bacteria</taxon>
        <taxon>Pseudomonadati</taxon>
        <taxon>Bacteroidota</taxon>
        <taxon>Sphingobacteriia</taxon>
        <taxon>Sphingobacteriales</taxon>
        <taxon>Sphingobacteriaceae</taxon>
        <taxon>Pedobacter</taxon>
    </lineage>
</organism>
<dbReference type="AlphaFoldDB" id="A0A1G6YIC5"/>
<feature type="chain" id="PRO_5011614575" description="Type 9 secretion system plug protein N-terminal domain-containing protein" evidence="1">
    <location>
        <begin position="19"/>
        <end position="425"/>
    </location>
</feature>
<keyword evidence="4" id="KW-1185">Reference proteome</keyword>
<keyword evidence="1" id="KW-0732">Signal</keyword>
<protein>
    <recommendedName>
        <fullName evidence="2">Type 9 secretion system plug protein N-terminal domain-containing protein</fullName>
    </recommendedName>
</protein>
<name>A0A1G6YIC5_9SPHI</name>
<dbReference type="RefSeq" id="WP_090771113.1">
    <property type="nucleotide sequence ID" value="NZ_FMZH01000009.1"/>
</dbReference>
<accession>A0A1G6YIC5</accession>
<dbReference type="Pfam" id="PF17116">
    <property type="entry name" value="T9SS_plug_1st"/>
    <property type="match status" value="1"/>
</dbReference>
<feature type="signal peptide" evidence="1">
    <location>
        <begin position="1"/>
        <end position="18"/>
    </location>
</feature>
<gene>
    <name evidence="3" type="ORF">SAMN04488024_10930</name>
</gene>
<evidence type="ECO:0000313" key="3">
    <source>
        <dbReference type="EMBL" id="SDD90100.1"/>
    </source>
</evidence>
<evidence type="ECO:0000256" key="1">
    <source>
        <dbReference type="SAM" id="SignalP"/>
    </source>
</evidence>
<evidence type="ECO:0000313" key="4">
    <source>
        <dbReference type="Proteomes" id="UP000199455"/>
    </source>
</evidence>
<dbReference type="InterPro" id="IPR031345">
    <property type="entry name" value="T9SS_Plug_N"/>
</dbReference>
<dbReference type="Proteomes" id="UP000199455">
    <property type="component" value="Unassembled WGS sequence"/>
</dbReference>
<dbReference type="STRING" id="390242.SAMN04488024_10930"/>
<evidence type="ECO:0000259" key="2">
    <source>
        <dbReference type="Pfam" id="PF17116"/>
    </source>
</evidence>